<keyword evidence="15" id="KW-1185">Reference proteome</keyword>
<dbReference type="InterPro" id="IPR003422">
    <property type="entry name" value="Cyt_b-c1_6"/>
</dbReference>
<dbReference type="InterPro" id="IPR036811">
    <property type="entry name" value="Ubol_cytC_Rdtase_hinge_dom_sf"/>
</dbReference>
<evidence type="ECO:0000256" key="7">
    <source>
        <dbReference type="ARBA" id="ARBA00023128"/>
    </source>
</evidence>
<protein>
    <recommendedName>
        <fullName evidence="9">Cytochrome b-c1 complex subunit 6, mitochondrial</fullName>
    </recommendedName>
    <alternativeName>
        <fullName evidence="10">Complex III subunit 6</fullName>
    </alternativeName>
</protein>
<dbReference type="Gene3D" id="1.10.287.20">
    <property type="entry name" value="Ubiquinol-cytochrome C reductase hinge domain"/>
    <property type="match status" value="1"/>
</dbReference>
<feature type="region of interest" description="Disordered" evidence="12">
    <location>
        <begin position="19"/>
        <end position="119"/>
    </location>
</feature>
<dbReference type="Pfam" id="PF02320">
    <property type="entry name" value="UCR_hinge"/>
    <property type="match status" value="1"/>
</dbReference>
<evidence type="ECO:0000256" key="6">
    <source>
        <dbReference type="ARBA" id="ARBA00022982"/>
    </source>
</evidence>
<evidence type="ECO:0000256" key="12">
    <source>
        <dbReference type="SAM" id="MobiDB-lite"/>
    </source>
</evidence>
<evidence type="ECO:0000256" key="4">
    <source>
        <dbReference type="ARBA" id="ARBA00022660"/>
    </source>
</evidence>
<evidence type="ECO:0000256" key="1">
    <source>
        <dbReference type="ARBA" id="ARBA00004137"/>
    </source>
</evidence>
<evidence type="ECO:0000313" key="14">
    <source>
        <dbReference type="EMBL" id="KAF2104370.1"/>
    </source>
</evidence>
<dbReference type="AlphaFoldDB" id="A0A9P4IS35"/>
<evidence type="ECO:0000256" key="9">
    <source>
        <dbReference type="ARBA" id="ARBA00044155"/>
    </source>
</evidence>
<dbReference type="GO" id="GO:0006122">
    <property type="term" value="P:mitochondrial electron transport, ubiquinol to cytochrome c"/>
    <property type="evidence" value="ECO:0007669"/>
    <property type="project" value="InterPro"/>
</dbReference>
<evidence type="ECO:0000313" key="15">
    <source>
        <dbReference type="Proteomes" id="UP000799772"/>
    </source>
</evidence>
<proteinExistence type="inferred from homology"/>
<name>A0A9P4IS35_9PEZI</name>
<comment type="subcellular location">
    <subcellularLocation>
        <location evidence="1">Mitochondrion inner membrane</location>
        <topology evidence="1">Peripheral membrane protein</topology>
        <orientation evidence="1">Intermembrane side</orientation>
    </subcellularLocation>
</comment>
<feature type="compositionally biased region" description="Basic and acidic residues" evidence="12">
    <location>
        <begin position="62"/>
        <end position="77"/>
    </location>
</feature>
<dbReference type="FunFam" id="1.10.287.20:FF:000003">
    <property type="entry name" value="Cytochrome b-c1 complex subunit 6"/>
    <property type="match status" value="1"/>
</dbReference>
<comment type="similarity">
    <text evidence="2">Belongs to the UQCRH/QCR6 family.</text>
</comment>
<keyword evidence="8" id="KW-0472">Membrane</keyword>
<dbReference type="Proteomes" id="UP000799772">
    <property type="component" value="Unassembled WGS sequence"/>
</dbReference>
<evidence type="ECO:0000256" key="2">
    <source>
        <dbReference type="ARBA" id="ARBA00006498"/>
    </source>
</evidence>
<evidence type="ECO:0000256" key="5">
    <source>
        <dbReference type="ARBA" id="ARBA00022792"/>
    </source>
</evidence>
<dbReference type="OrthoDB" id="405848at2759"/>
<evidence type="ECO:0000256" key="11">
    <source>
        <dbReference type="SAM" id="Coils"/>
    </source>
</evidence>
<dbReference type="PANTHER" id="PTHR15336:SF0">
    <property type="entry name" value="CYTOCHROME B-C1 COMPLEX SUBUNIT 6, MITOCHONDRIAL"/>
    <property type="match status" value="1"/>
</dbReference>
<comment type="caution">
    <text evidence="14">The sequence shown here is derived from an EMBL/GenBank/DDBJ whole genome shotgun (WGS) entry which is preliminary data.</text>
</comment>
<feature type="compositionally biased region" description="Acidic residues" evidence="12">
    <location>
        <begin position="78"/>
        <end position="118"/>
    </location>
</feature>
<feature type="domain" description="Ubiquinol-cytochrome C reductase hinge" evidence="13">
    <location>
        <begin position="109"/>
        <end position="176"/>
    </location>
</feature>
<evidence type="ECO:0000256" key="10">
    <source>
        <dbReference type="ARBA" id="ARBA00044246"/>
    </source>
</evidence>
<keyword evidence="6" id="KW-0249">Electron transport</keyword>
<dbReference type="EMBL" id="ML978121">
    <property type="protein sequence ID" value="KAF2104370.1"/>
    <property type="molecule type" value="Genomic_DNA"/>
</dbReference>
<keyword evidence="11" id="KW-0175">Coiled coil</keyword>
<organism evidence="14 15">
    <name type="scientific">Rhizodiscina lignyota</name>
    <dbReference type="NCBI Taxonomy" id="1504668"/>
    <lineage>
        <taxon>Eukaryota</taxon>
        <taxon>Fungi</taxon>
        <taxon>Dikarya</taxon>
        <taxon>Ascomycota</taxon>
        <taxon>Pezizomycotina</taxon>
        <taxon>Dothideomycetes</taxon>
        <taxon>Pleosporomycetidae</taxon>
        <taxon>Aulographales</taxon>
        <taxon>Rhizodiscinaceae</taxon>
        <taxon>Rhizodiscina</taxon>
    </lineage>
</organism>
<keyword evidence="7" id="KW-0496">Mitochondrion</keyword>
<evidence type="ECO:0000256" key="3">
    <source>
        <dbReference type="ARBA" id="ARBA00022448"/>
    </source>
</evidence>
<dbReference type="SUPFAM" id="SSF81531">
    <property type="entry name" value="Non-heme 11 kDa protein of cytochrome bc1 complex (Ubiquinol-cytochrome c reductase)"/>
    <property type="match status" value="1"/>
</dbReference>
<keyword evidence="3" id="KW-0813">Transport</keyword>
<dbReference type="PANTHER" id="PTHR15336">
    <property type="entry name" value="UBIQUINOL-CYTOCHROME C REDUCTASE COMPLEX 7.8 KDA PROTEIN"/>
    <property type="match status" value="1"/>
</dbReference>
<evidence type="ECO:0000259" key="13">
    <source>
        <dbReference type="Pfam" id="PF02320"/>
    </source>
</evidence>
<keyword evidence="4" id="KW-0679">Respiratory chain</keyword>
<accession>A0A9P4IS35</accession>
<sequence length="176" mass="18934">MGLSDFFSDIYAAFTVTEAHAESPSDGSVGGAQQRGDAGVSGGASTKTPASGTDEESGEEAEANKADAEKAKERTSGGDDESGGDDQDGGDEGGEEPDEEEEEEEEPEDPKEALEEECMNSKQCAQYKHHYDECAERVQKQQEENGKAEEDCVEEFFHLMHCASACAAPKLWKQLK</sequence>
<dbReference type="GO" id="GO:0005743">
    <property type="term" value="C:mitochondrial inner membrane"/>
    <property type="evidence" value="ECO:0007669"/>
    <property type="project" value="UniProtKB-SubCell"/>
</dbReference>
<evidence type="ECO:0000256" key="8">
    <source>
        <dbReference type="ARBA" id="ARBA00023136"/>
    </source>
</evidence>
<keyword evidence="5" id="KW-0999">Mitochondrion inner membrane</keyword>
<dbReference type="InterPro" id="IPR023184">
    <property type="entry name" value="Ubol_cytC_Rdtase_hinge_dom"/>
</dbReference>
<gene>
    <name evidence="14" type="ORF">NA57DRAFT_70577</name>
</gene>
<feature type="coiled-coil region" evidence="11">
    <location>
        <begin position="124"/>
        <end position="151"/>
    </location>
</feature>
<reference evidence="14" key="1">
    <citation type="journal article" date="2020" name="Stud. Mycol.">
        <title>101 Dothideomycetes genomes: a test case for predicting lifestyles and emergence of pathogens.</title>
        <authorList>
            <person name="Haridas S."/>
            <person name="Albert R."/>
            <person name="Binder M."/>
            <person name="Bloem J."/>
            <person name="Labutti K."/>
            <person name="Salamov A."/>
            <person name="Andreopoulos B."/>
            <person name="Baker S."/>
            <person name="Barry K."/>
            <person name="Bills G."/>
            <person name="Bluhm B."/>
            <person name="Cannon C."/>
            <person name="Castanera R."/>
            <person name="Culley D."/>
            <person name="Daum C."/>
            <person name="Ezra D."/>
            <person name="Gonzalez J."/>
            <person name="Henrissat B."/>
            <person name="Kuo A."/>
            <person name="Liang C."/>
            <person name="Lipzen A."/>
            <person name="Lutzoni F."/>
            <person name="Magnuson J."/>
            <person name="Mondo S."/>
            <person name="Nolan M."/>
            <person name="Ohm R."/>
            <person name="Pangilinan J."/>
            <person name="Park H.-J."/>
            <person name="Ramirez L."/>
            <person name="Alfaro M."/>
            <person name="Sun H."/>
            <person name="Tritt A."/>
            <person name="Yoshinaga Y."/>
            <person name="Zwiers L.-H."/>
            <person name="Turgeon B."/>
            <person name="Goodwin S."/>
            <person name="Spatafora J."/>
            <person name="Crous P."/>
            <person name="Grigoriev I."/>
        </authorList>
    </citation>
    <scope>NUCLEOTIDE SEQUENCE</scope>
    <source>
        <strain evidence="14">CBS 133067</strain>
    </source>
</reference>